<sequence>METMDPIIPASQNKENKETIEQQKKTTNIEKATKDNTERVNFLEKQLKRGPKLDSLETNKMLICHFIGDSPRDGYCSWWWWCGCCPFFPPPPSFCFFFFFEQTEFFDCG</sequence>
<evidence type="ECO:0000313" key="2">
    <source>
        <dbReference type="EMBL" id="CAG6774602.1"/>
    </source>
</evidence>
<organism evidence="2">
    <name type="scientific">Cacopsylla melanoneura</name>
    <dbReference type="NCBI Taxonomy" id="428564"/>
    <lineage>
        <taxon>Eukaryota</taxon>
        <taxon>Metazoa</taxon>
        <taxon>Ecdysozoa</taxon>
        <taxon>Arthropoda</taxon>
        <taxon>Hexapoda</taxon>
        <taxon>Insecta</taxon>
        <taxon>Pterygota</taxon>
        <taxon>Neoptera</taxon>
        <taxon>Paraneoptera</taxon>
        <taxon>Hemiptera</taxon>
        <taxon>Sternorrhyncha</taxon>
        <taxon>Psylloidea</taxon>
        <taxon>Psyllidae</taxon>
        <taxon>Psyllinae</taxon>
        <taxon>Cacopsylla</taxon>
    </lineage>
</organism>
<dbReference type="AlphaFoldDB" id="A0A8D9B0U2"/>
<protein>
    <submittedName>
        <fullName evidence="2">Uncharacterized protein</fullName>
    </submittedName>
</protein>
<proteinExistence type="predicted"/>
<accession>A0A8D9B0U2</accession>
<evidence type="ECO:0000256" key="1">
    <source>
        <dbReference type="SAM" id="MobiDB-lite"/>
    </source>
</evidence>
<feature type="region of interest" description="Disordered" evidence="1">
    <location>
        <begin position="1"/>
        <end position="31"/>
    </location>
</feature>
<reference evidence="2" key="1">
    <citation type="submission" date="2021-05" db="EMBL/GenBank/DDBJ databases">
        <authorList>
            <person name="Alioto T."/>
            <person name="Alioto T."/>
            <person name="Gomez Garrido J."/>
        </authorList>
    </citation>
    <scope>NUCLEOTIDE SEQUENCE</scope>
</reference>
<name>A0A8D9B0U2_9HEMI</name>
<dbReference type="EMBL" id="HBUF01595316">
    <property type="protein sequence ID" value="CAG6774602.1"/>
    <property type="molecule type" value="Transcribed_RNA"/>
</dbReference>
<feature type="compositionally biased region" description="Basic and acidic residues" evidence="1">
    <location>
        <begin position="14"/>
        <end position="31"/>
    </location>
</feature>